<evidence type="ECO:0008006" key="4">
    <source>
        <dbReference type="Google" id="ProtNLM"/>
    </source>
</evidence>
<accession>A0AAE7BIL8</accession>
<keyword evidence="1" id="KW-0812">Transmembrane</keyword>
<dbReference type="AlphaFoldDB" id="A0AAE7BIL8"/>
<proteinExistence type="predicted"/>
<keyword evidence="3" id="KW-1185">Reference proteome</keyword>
<evidence type="ECO:0000313" key="2">
    <source>
        <dbReference type="EMBL" id="QKF78719.1"/>
    </source>
</evidence>
<feature type="transmembrane region" description="Helical" evidence="1">
    <location>
        <begin position="36"/>
        <end position="54"/>
    </location>
</feature>
<name>A0AAE7BIL8_9BACT</name>
<dbReference type="Proteomes" id="UP000503313">
    <property type="component" value="Chromosome"/>
</dbReference>
<evidence type="ECO:0000313" key="3">
    <source>
        <dbReference type="Proteomes" id="UP000503313"/>
    </source>
</evidence>
<reference evidence="2 3" key="1">
    <citation type="submission" date="2020-05" db="EMBL/GenBank/DDBJ databases">
        <title>Complete genome sequencing of Campylobacter and Arcobacter type strains.</title>
        <authorList>
            <person name="Miller W.G."/>
            <person name="Yee E."/>
        </authorList>
    </citation>
    <scope>NUCLEOTIDE SEQUENCE [LARGE SCALE GENOMIC DNA]</scope>
    <source>
        <strain evidence="2 3">LMG 25694</strain>
    </source>
</reference>
<sequence>MSIKEDVNYVKNELSSEEKFLENFVKGERFFKKYKTLIFGFIVIIIIGSIGTIIKKNIDEANKFDANIALNKFLESGDEKALTTLKDKNEELYEVALYLQAKKENKSVEINIPLLKELLKFQIATTNNDQKELDNLSLQNDFLLKEFAIFNKALLLVNEGKFEEAKTTLKQIPQTSKAFELANLLNHYLLTK</sequence>
<dbReference type="EMBL" id="CP053835">
    <property type="protein sequence ID" value="QKF78719.1"/>
    <property type="molecule type" value="Genomic_DNA"/>
</dbReference>
<keyword evidence="1" id="KW-1133">Transmembrane helix</keyword>
<dbReference type="KEGG" id="adz:ADFLV_2746"/>
<evidence type="ECO:0000256" key="1">
    <source>
        <dbReference type="SAM" id="Phobius"/>
    </source>
</evidence>
<organism evidence="2 3">
    <name type="scientific">Arcobacter defluvii</name>
    <dbReference type="NCBI Taxonomy" id="873191"/>
    <lineage>
        <taxon>Bacteria</taxon>
        <taxon>Pseudomonadati</taxon>
        <taxon>Campylobacterota</taxon>
        <taxon>Epsilonproteobacteria</taxon>
        <taxon>Campylobacterales</taxon>
        <taxon>Arcobacteraceae</taxon>
        <taxon>Arcobacter</taxon>
    </lineage>
</organism>
<protein>
    <recommendedName>
        <fullName evidence="4">Tetratricopeptide repeat-like domain-containing protein</fullName>
    </recommendedName>
</protein>
<gene>
    <name evidence="2" type="ORF">ADFLV_2746</name>
</gene>
<dbReference type="RefSeq" id="WP_014475324.1">
    <property type="nucleotide sequence ID" value="NZ_CP053835.1"/>
</dbReference>
<keyword evidence="1" id="KW-0472">Membrane</keyword>